<dbReference type="InterPro" id="IPR018878">
    <property type="entry name" value="ORF6C_dom"/>
</dbReference>
<protein>
    <recommendedName>
        <fullName evidence="6">Antirepressor protein ant N-terminal domain-containing protein</fullName>
    </recommendedName>
</protein>
<organism evidence="4 5">
    <name type="scientific">Acidovorax delafieldii 2AN</name>
    <dbReference type="NCBI Taxonomy" id="573060"/>
    <lineage>
        <taxon>Bacteria</taxon>
        <taxon>Pseudomonadati</taxon>
        <taxon>Pseudomonadota</taxon>
        <taxon>Betaproteobacteria</taxon>
        <taxon>Burkholderiales</taxon>
        <taxon>Comamonadaceae</taxon>
        <taxon>Acidovorax</taxon>
    </lineage>
</organism>
<evidence type="ECO:0000256" key="1">
    <source>
        <dbReference type="SAM" id="MobiDB-lite"/>
    </source>
</evidence>
<dbReference type="EMBL" id="ACQT01000014">
    <property type="protein sequence ID" value="EER61563.1"/>
    <property type="molecule type" value="Genomic_DNA"/>
</dbReference>
<feature type="domain" description="Antirepressor protein ant N-terminal" evidence="2">
    <location>
        <begin position="45"/>
        <end position="169"/>
    </location>
</feature>
<evidence type="ECO:0000259" key="2">
    <source>
        <dbReference type="Pfam" id="PF10547"/>
    </source>
</evidence>
<evidence type="ECO:0008006" key="6">
    <source>
        <dbReference type="Google" id="ProtNLM"/>
    </source>
</evidence>
<proteinExistence type="predicted"/>
<feature type="region of interest" description="Disordered" evidence="1">
    <location>
        <begin position="1"/>
        <end position="36"/>
    </location>
</feature>
<dbReference type="Proteomes" id="UP000003856">
    <property type="component" value="Unassembled WGS sequence"/>
</dbReference>
<dbReference type="PATRIC" id="fig|573060.9.peg.4325"/>
<reference evidence="4 5" key="1">
    <citation type="submission" date="2009-05" db="EMBL/GenBank/DDBJ databases">
        <title>The draft genome of Acidovorax delafieldii 2AN.</title>
        <authorList>
            <consortium name="US DOE Joint Genome Institute (JGI-PGF)"/>
            <person name="Lucas S."/>
            <person name="Copeland A."/>
            <person name="Lapidus A."/>
            <person name="Glavina del Rio T."/>
            <person name="Tice H."/>
            <person name="Bruce D."/>
            <person name="Goodwin L."/>
            <person name="Pitluck S."/>
            <person name="Larimer F."/>
            <person name="Land M.L."/>
            <person name="Hauser L."/>
            <person name="Shelobolina E.S."/>
            <person name="Picardal F."/>
            <person name="Roden E."/>
            <person name="Emerson D."/>
        </authorList>
    </citation>
    <scope>NUCLEOTIDE SEQUENCE [LARGE SCALE GENOMIC DNA]</scope>
    <source>
        <strain evidence="4 5">2AN</strain>
    </source>
</reference>
<feature type="domain" description="ORF6C" evidence="3">
    <location>
        <begin position="184"/>
        <end position="253"/>
    </location>
</feature>
<dbReference type="Pfam" id="PF10552">
    <property type="entry name" value="ORF6C"/>
    <property type="match status" value="1"/>
</dbReference>
<dbReference type="AlphaFoldDB" id="C5T1W8"/>
<evidence type="ECO:0000313" key="4">
    <source>
        <dbReference type="EMBL" id="EER61563.1"/>
    </source>
</evidence>
<comment type="caution">
    <text evidence="4">The sequence shown here is derived from an EMBL/GenBank/DDBJ whole genome shotgun (WGS) entry which is preliminary data.</text>
</comment>
<dbReference type="Pfam" id="PF10547">
    <property type="entry name" value="P22_AR_N"/>
    <property type="match status" value="1"/>
</dbReference>
<gene>
    <name evidence="4" type="ORF">AcdelDRAFT_0898</name>
</gene>
<sequence length="412" mass="45275">MTTQRTEKGEAPVIGPTEASGEANPLQKESNMADSTQHNATRAITVPFHGADLYVVEHNGQPYTPMKPIVTAMGLDWGSQFRKVAANEARWGVLELRIPSTATVVDSTIVGSADGKSRELTCIPVRKVAAWLATVEPGKVKNPDVRARVIQYQNECDDVLWRYWNDGIAINPRALYSVNPGDVLTKAEADTLRQTIEGMAKKLSADTNVQGKFIMQAWSKLKSHFHVSYREIPRHELTEAISIVNRHTVEWELVDEAPKAGTVQEIVADWVKKIESPNGYPAVLFEPIVEAVQRKIGHSQPAQSDAARTKAAFDAASQAAASVQSAVFNAVLSGNDEWKYSRWVLAFIDDSAKGSPAYVRQLEHGSFTTTWPRLVRDVGTGECMSTTAELLDMAYACMQRLAQRGATTRLAA</sequence>
<feature type="compositionally biased region" description="Basic and acidic residues" evidence="1">
    <location>
        <begin position="1"/>
        <end position="10"/>
    </location>
</feature>
<name>C5T1W8_ACIDE</name>
<dbReference type="InterPro" id="IPR018875">
    <property type="entry name" value="Antirepressor_Ant_N"/>
</dbReference>
<evidence type="ECO:0000259" key="3">
    <source>
        <dbReference type="Pfam" id="PF10552"/>
    </source>
</evidence>
<evidence type="ECO:0000313" key="5">
    <source>
        <dbReference type="Proteomes" id="UP000003856"/>
    </source>
</evidence>
<keyword evidence="5" id="KW-1185">Reference proteome</keyword>
<accession>C5T1W8</accession>
<feature type="compositionally biased region" description="Polar residues" evidence="1">
    <location>
        <begin position="27"/>
        <end position="36"/>
    </location>
</feature>
<dbReference type="PRINTS" id="PR01994">
    <property type="entry name" value="ANTIREPRESSR"/>
</dbReference>